<keyword evidence="2" id="KW-1185">Reference proteome</keyword>
<protein>
    <submittedName>
        <fullName evidence="1">Uncharacterized protein</fullName>
    </submittedName>
</protein>
<comment type="caution">
    <text evidence="1">The sequence shown here is derived from an EMBL/GenBank/DDBJ whole genome shotgun (WGS) entry which is preliminary data.</text>
</comment>
<organism evidence="1 2">
    <name type="scientific">Puccinia striiformis f. sp. tritici PST-78</name>
    <dbReference type="NCBI Taxonomy" id="1165861"/>
    <lineage>
        <taxon>Eukaryota</taxon>
        <taxon>Fungi</taxon>
        <taxon>Dikarya</taxon>
        <taxon>Basidiomycota</taxon>
        <taxon>Pucciniomycotina</taxon>
        <taxon>Pucciniomycetes</taxon>
        <taxon>Pucciniales</taxon>
        <taxon>Pucciniaceae</taxon>
        <taxon>Puccinia</taxon>
    </lineage>
</organism>
<name>A0A0L0URS4_9BASI</name>
<evidence type="ECO:0000313" key="2">
    <source>
        <dbReference type="Proteomes" id="UP000054564"/>
    </source>
</evidence>
<accession>A0A0L0URS4</accession>
<evidence type="ECO:0000313" key="1">
    <source>
        <dbReference type="EMBL" id="KNE89792.1"/>
    </source>
</evidence>
<proteinExistence type="predicted"/>
<gene>
    <name evidence="1" type="ORF">PSTG_16751</name>
</gene>
<sequence>MLFWLARSTKCIGGKCGELSKLSCGMRKHKSTRSVLPGPGVPEIEGHNVTQRGDAALTSYESGGTILWDQLVKGRHLSDSAYNVAHKSVPPTRTRLSKRLDVTLNSTRCSLRGGNSYLRRACSRGCAFMAELPHYNICPISYLDDLSFVPNLCYLIAIGS</sequence>
<dbReference type="EMBL" id="AJIL01000298">
    <property type="protein sequence ID" value="KNE89792.1"/>
    <property type="molecule type" value="Genomic_DNA"/>
</dbReference>
<reference evidence="2" key="1">
    <citation type="submission" date="2014-03" db="EMBL/GenBank/DDBJ databases">
        <title>The Genome Sequence of Puccinia striiformis f. sp. tritici PST-78.</title>
        <authorList>
            <consortium name="The Broad Institute Genome Sequencing Platform"/>
            <person name="Cuomo C."/>
            <person name="Hulbert S."/>
            <person name="Chen X."/>
            <person name="Walker B."/>
            <person name="Young S.K."/>
            <person name="Zeng Q."/>
            <person name="Gargeya S."/>
            <person name="Fitzgerald M."/>
            <person name="Haas B."/>
            <person name="Abouelleil A."/>
            <person name="Alvarado L."/>
            <person name="Arachchi H.M."/>
            <person name="Berlin A.M."/>
            <person name="Chapman S.B."/>
            <person name="Goldberg J."/>
            <person name="Griggs A."/>
            <person name="Gujja S."/>
            <person name="Hansen M."/>
            <person name="Howarth C."/>
            <person name="Imamovic A."/>
            <person name="Larimer J."/>
            <person name="McCowan C."/>
            <person name="Montmayeur A."/>
            <person name="Murphy C."/>
            <person name="Neiman D."/>
            <person name="Pearson M."/>
            <person name="Priest M."/>
            <person name="Roberts A."/>
            <person name="Saif S."/>
            <person name="Shea T."/>
            <person name="Sisk P."/>
            <person name="Sykes S."/>
            <person name="Wortman J."/>
            <person name="Nusbaum C."/>
            <person name="Birren B."/>
        </authorList>
    </citation>
    <scope>NUCLEOTIDE SEQUENCE [LARGE SCALE GENOMIC DNA]</scope>
    <source>
        <strain evidence="2">race PST-78</strain>
    </source>
</reference>
<dbReference type="AlphaFoldDB" id="A0A0L0URS4"/>
<dbReference type="Proteomes" id="UP000054564">
    <property type="component" value="Unassembled WGS sequence"/>
</dbReference>